<accession>A0A8H3KYW0</accession>
<sequence length="252" mass="28630">MSDTNSPASSYTTVASVGDDLSEGIENNDVRPTLIFIPELLNIDDKDEELENCIKELKRRMSILGSVTGSNEALHHEYASLILYSAIYIARKLTKKEITVDPQFKVLGEGEEAVVQVSYTIKKAIDTGNKFIMFMAGGKQEDFEKEIVQNVMQPDNSCENKGKRKATVAFDEFDYLYGIVTTASDWRFLMYSKERVYCSKSDHHIELSENILDDDTRLRQGVKKVIEMIVSLIKDRVEVDDPNNKKTRINIL</sequence>
<dbReference type="AlphaFoldDB" id="A0A8H3KYW0"/>
<organism evidence="1 2">
    <name type="scientific">Rhizophagus clarus</name>
    <dbReference type="NCBI Taxonomy" id="94130"/>
    <lineage>
        <taxon>Eukaryota</taxon>
        <taxon>Fungi</taxon>
        <taxon>Fungi incertae sedis</taxon>
        <taxon>Mucoromycota</taxon>
        <taxon>Glomeromycotina</taxon>
        <taxon>Glomeromycetes</taxon>
        <taxon>Glomerales</taxon>
        <taxon>Glomeraceae</taxon>
        <taxon>Rhizophagus</taxon>
    </lineage>
</organism>
<dbReference type="EMBL" id="BLAL01000020">
    <property type="protein sequence ID" value="GES76453.1"/>
    <property type="molecule type" value="Genomic_DNA"/>
</dbReference>
<proteinExistence type="predicted"/>
<evidence type="ECO:0000313" key="2">
    <source>
        <dbReference type="Proteomes" id="UP000615446"/>
    </source>
</evidence>
<reference evidence="1" key="1">
    <citation type="submission" date="2019-10" db="EMBL/GenBank/DDBJ databases">
        <title>Conservation and host-specific expression of non-tandemly repeated heterogenous ribosome RNA gene in arbuscular mycorrhizal fungi.</title>
        <authorList>
            <person name="Maeda T."/>
            <person name="Kobayashi Y."/>
            <person name="Nakagawa T."/>
            <person name="Ezawa T."/>
            <person name="Yamaguchi K."/>
            <person name="Bino T."/>
            <person name="Nishimoto Y."/>
            <person name="Shigenobu S."/>
            <person name="Kawaguchi M."/>
        </authorList>
    </citation>
    <scope>NUCLEOTIDE SEQUENCE</scope>
    <source>
        <strain evidence="1">HR1</strain>
    </source>
</reference>
<protein>
    <submittedName>
        <fullName evidence="1">Uncharacterized protein</fullName>
    </submittedName>
</protein>
<name>A0A8H3KYW0_9GLOM</name>
<comment type="caution">
    <text evidence="1">The sequence shown here is derived from an EMBL/GenBank/DDBJ whole genome shotgun (WGS) entry which is preliminary data.</text>
</comment>
<gene>
    <name evidence="1" type="ORF">RCL2_000385900</name>
</gene>
<evidence type="ECO:0000313" key="1">
    <source>
        <dbReference type="EMBL" id="GES76453.1"/>
    </source>
</evidence>
<dbReference type="Proteomes" id="UP000615446">
    <property type="component" value="Unassembled WGS sequence"/>
</dbReference>